<dbReference type="Gene3D" id="3.30.70.330">
    <property type="match status" value="1"/>
</dbReference>
<feature type="domain" description="RRM" evidence="2">
    <location>
        <begin position="17"/>
        <end position="91"/>
    </location>
</feature>
<dbReference type="GO" id="GO:0003723">
    <property type="term" value="F:RNA binding"/>
    <property type="evidence" value="ECO:0007669"/>
    <property type="project" value="UniProtKB-UniRule"/>
</dbReference>
<organism evidence="3">
    <name type="scientific">Noctiluca scintillans</name>
    <name type="common">Sea sparkle</name>
    <name type="synonym">Red tide dinoflagellate</name>
    <dbReference type="NCBI Taxonomy" id="2966"/>
    <lineage>
        <taxon>Eukaryota</taxon>
        <taxon>Sar</taxon>
        <taxon>Alveolata</taxon>
        <taxon>Dinophyceae</taxon>
        <taxon>Noctilucales</taxon>
        <taxon>Noctilucaceae</taxon>
        <taxon>Noctiluca</taxon>
    </lineage>
</organism>
<evidence type="ECO:0000313" key="3">
    <source>
        <dbReference type="EMBL" id="CAD8855906.1"/>
    </source>
</evidence>
<evidence type="ECO:0000256" key="1">
    <source>
        <dbReference type="PROSITE-ProRule" id="PRU00176"/>
    </source>
</evidence>
<reference evidence="3" key="1">
    <citation type="submission" date="2021-01" db="EMBL/GenBank/DDBJ databases">
        <authorList>
            <person name="Corre E."/>
            <person name="Pelletier E."/>
            <person name="Niang G."/>
            <person name="Scheremetjew M."/>
            <person name="Finn R."/>
            <person name="Kale V."/>
            <person name="Holt S."/>
            <person name="Cochrane G."/>
            <person name="Meng A."/>
            <person name="Brown T."/>
            <person name="Cohen L."/>
        </authorList>
    </citation>
    <scope>NUCLEOTIDE SEQUENCE</scope>
</reference>
<dbReference type="SMART" id="SM00360">
    <property type="entry name" value="RRM"/>
    <property type="match status" value="1"/>
</dbReference>
<protein>
    <recommendedName>
        <fullName evidence="2">RRM domain-containing protein</fullName>
    </recommendedName>
</protein>
<dbReference type="PROSITE" id="PS50102">
    <property type="entry name" value="RRM"/>
    <property type="match status" value="1"/>
</dbReference>
<dbReference type="AlphaFoldDB" id="A0A7S1AJ39"/>
<dbReference type="SUPFAM" id="SSF54928">
    <property type="entry name" value="RNA-binding domain, RBD"/>
    <property type="match status" value="1"/>
</dbReference>
<dbReference type="CDD" id="cd00590">
    <property type="entry name" value="RRM_SF"/>
    <property type="match status" value="1"/>
</dbReference>
<accession>A0A7S1AJ39</accession>
<dbReference type="InterPro" id="IPR000504">
    <property type="entry name" value="RRM_dom"/>
</dbReference>
<evidence type="ECO:0000259" key="2">
    <source>
        <dbReference type="PROSITE" id="PS50102"/>
    </source>
</evidence>
<name>A0A7S1AJ39_NOCSC</name>
<keyword evidence="1" id="KW-0694">RNA-binding</keyword>
<dbReference type="EMBL" id="HBFQ01042741">
    <property type="protein sequence ID" value="CAD8855906.1"/>
    <property type="molecule type" value="Transcribed_RNA"/>
</dbReference>
<dbReference type="Pfam" id="PF00076">
    <property type="entry name" value="RRM_1"/>
    <property type="match status" value="1"/>
</dbReference>
<gene>
    <name evidence="3" type="ORF">NSCI0253_LOCUS30258</name>
</gene>
<sequence length="152" mass="17190">MGNSSCKYTGFSALECRSLHVGSLPAGLDAEGFRQMFDQEGYGTITFARFDPSKNCGIVQYSSSREAQLAIERMDERWHSGCQLTVRMTDTIFSDVVERLTQPVVIMLVLLFTLRIRFRMRKVPAWLASQSLFLCALRTLKGRLRLSSLPTV</sequence>
<proteinExistence type="predicted"/>
<dbReference type="InterPro" id="IPR035979">
    <property type="entry name" value="RBD_domain_sf"/>
</dbReference>
<dbReference type="InterPro" id="IPR012677">
    <property type="entry name" value="Nucleotide-bd_a/b_plait_sf"/>
</dbReference>